<dbReference type="AlphaFoldDB" id="A0A7G2CIM1"/>
<dbReference type="Pfam" id="PF23122">
    <property type="entry name" value="C2_ITFG1"/>
    <property type="match status" value="1"/>
</dbReference>
<evidence type="ECO:0000313" key="9">
    <source>
        <dbReference type="EMBL" id="CAD2218764.1"/>
    </source>
</evidence>
<evidence type="ECO:0000256" key="7">
    <source>
        <dbReference type="SAM" id="Phobius"/>
    </source>
</evidence>
<keyword evidence="3 7" id="KW-0812">Transmembrane</keyword>
<protein>
    <recommendedName>
        <fullName evidence="8">T-cell immunomodulatory protein TIP C2 domain-containing protein</fullName>
    </recommendedName>
</protein>
<evidence type="ECO:0000256" key="5">
    <source>
        <dbReference type="ARBA" id="ARBA00023136"/>
    </source>
</evidence>
<reference evidence="9 10" key="1">
    <citation type="submission" date="2020-08" db="EMBL/GenBank/DDBJ databases">
        <authorList>
            <person name="Newling K."/>
            <person name="Davey J."/>
            <person name="Forrester S."/>
        </authorList>
    </citation>
    <scope>NUCLEOTIDE SEQUENCE [LARGE SCALE GENOMIC DNA]</scope>
    <source>
        <strain evidence="10">Crithidia deanei Carvalho (ATCC PRA-265)</strain>
    </source>
</reference>
<organism evidence="9 10">
    <name type="scientific">Angomonas deanei</name>
    <dbReference type="NCBI Taxonomy" id="59799"/>
    <lineage>
        <taxon>Eukaryota</taxon>
        <taxon>Discoba</taxon>
        <taxon>Euglenozoa</taxon>
        <taxon>Kinetoplastea</taxon>
        <taxon>Metakinetoplastina</taxon>
        <taxon>Trypanosomatida</taxon>
        <taxon>Trypanosomatidae</taxon>
        <taxon>Strigomonadinae</taxon>
        <taxon>Angomonas</taxon>
    </lineage>
</organism>
<dbReference type="PANTHER" id="PTHR13412:SF0">
    <property type="entry name" value="T-CELL IMMUNOMODULATORY PROTEIN"/>
    <property type="match status" value="1"/>
</dbReference>
<accession>A0A7G2CIM1</accession>
<evidence type="ECO:0000256" key="4">
    <source>
        <dbReference type="ARBA" id="ARBA00022989"/>
    </source>
</evidence>
<name>A0A7G2CIM1_9TRYP</name>
<gene>
    <name evidence="9" type="ORF">ADEAN_000625700</name>
</gene>
<dbReference type="PANTHER" id="PTHR13412">
    <property type="entry name" value="T-CELL IMMUNOMODULATORY PROTEIN HOMOLOG"/>
    <property type="match status" value="1"/>
</dbReference>
<keyword evidence="10" id="KW-1185">Reference proteome</keyword>
<comment type="similarity">
    <text evidence="2">Belongs to the TIP family.</text>
</comment>
<evidence type="ECO:0000259" key="8">
    <source>
        <dbReference type="Pfam" id="PF23122"/>
    </source>
</evidence>
<dbReference type="InterPro" id="IPR024881">
    <property type="entry name" value="Tip"/>
</dbReference>
<keyword evidence="4 7" id="KW-1133">Transmembrane helix</keyword>
<dbReference type="EMBL" id="LR877156">
    <property type="protein sequence ID" value="CAD2218764.1"/>
    <property type="molecule type" value="Genomic_DNA"/>
</dbReference>
<dbReference type="InterPro" id="IPR028994">
    <property type="entry name" value="Integrin_alpha_N"/>
</dbReference>
<dbReference type="SUPFAM" id="SSF69318">
    <property type="entry name" value="Integrin alpha N-terminal domain"/>
    <property type="match status" value="1"/>
</dbReference>
<feature type="domain" description="T-cell immunomodulatory protein TIP C2" evidence="8">
    <location>
        <begin position="400"/>
        <end position="498"/>
    </location>
</feature>
<evidence type="ECO:0000256" key="2">
    <source>
        <dbReference type="ARBA" id="ARBA00006496"/>
    </source>
</evidence>
<dbReference type="Proteomes" id="UP000515908">
    <property type="component" value="Chromosome 12"/>
</dbReference>
<proteinExistence type="inferred from homology"/>
<dbReference type="GO" id="GO:0005886">
    <property type="term" value="C:plasma membrane"/>
    <property type="evidence" value="ECO:0007669"/>
    <property type="project" value="TreeGrafter"/>
</dbReference>
<dbReference type="VEuPathDB" id="TriTrypDB:ADEAN_000625700"/>
<dbReference type="OrthoDB" id="10250728at2759"/>
<comment type="subcellular location">
    <subcellularLocation>
        <location evidence="1">Membrane</location>
        <topology evidence="1">Single-pass type I membrane protein</topology>
    </subcellularLocation>
</comment>
<evidence type="ECO:0000256" key="6">
    <source>
        <dbReference type="ARBA" id="ARBA00023180"/>
    </source>
</evidence>
<keyword evidence="5 7" id="KW-0472">Membrane</keyword>
<sequence>MNGNEDINREDGGTSGESSALLTVHNPRAVDLTVKHSQSPLLSLANLIGVCGAPDLVYVNRRGEVVVLTLMETLENNGTTPRFDANCVLRDSSDKTKLSPFPVYEAFLLSDLLQKEEDKELLHLVPETREVNPFSLSMEDINGDCLAELVFTVRDVQNAAVEVFMVSPGKRQQLRLERLLTLEESCGEEELCYYGTPTVADVTGDGVPDITFPVCSQEHQTEDSDALFAEGCVAYEGVQVFRNQLEASKACAKAGGAPGPYGFATERSTTTVLKAASCGFTDEVLLTTSLKEPLLLRPLDYNRDGVTDLAVPSTQGPLLLSGTGGVFDCTPVDSSKAVDDTTYQASIPFFLSLEVLGRFELLLNSPTNNTVYTHHNIPQRHYFLLASALNGVYGEKQNQFALTQTGAVHYWSWQDIHMKSHYNLQTQAARTGVRALSPPRVFAGLGVTFSYVEHYTVGTAVAGERRYRRFPSYLIPNSQVFAVLHPIQQDSEWSLQLYVPTSQYKLLLLVVLLSTLTILGIPIACMRWSELRSDMREWRLL</sequence>
<dbReference type="InterPro" id="IPR057089">
    <property type="entry name" value="C2_TIP"/>
</dbReference>
<evidence type="ECO:0000313" key="10">
    <source>
        <dbReference type="Proteomes" id="UP000515908"/>
    </source>
</evidence>
<evidence type="ECO:0000256" key="1">
    <source>
        <dbReference type="ARBA" id="ARBA00004479"/>
    </source>
</evidence>
<evidence type="ECO:0000256" key="3">
    <source>
        <dbReference type="ARBA" id="ARBA00022692"/>
    </source>
</evidence>
<keyword evidence="6" id="KW-0325">Glycoprotein</keyword>
<feature type="transmembrane region" description="Helical" evidence="7">
    <location>
        <begin position="506"/>
        <end position="526"/>
    </location>
</feature>